<evidence type="ECO:0000313" key="3">
    <source>
        <dbReference type="EMBL" id="SFH68551.1"/>
    </source>
</evidence>
<dbReference type="Gene3D" id="1.20.5.170">
    <property type="match status" value="1"/>
</dbReference>
<keyword evidence="1" id="KW-0175">Coiled coil</keyword>
<dbReference type="SUPFAM" id="SSF49785">
    <property type="entry name" value="Galactose-binding domain-like"/>
    <property type="match status" value="1"/>
</dbReference>
<feature type="domain" description="Peptidase S74" evidence="2">
    <location>
        <begin position="1285"/>
        <end position="1410"/>
    </location>
</feature>
<protein>
    <submittedName>
        <fullName evidence="3">Phage minor structural protein, N-terminal region</fullName>
    </submittedName>
</protein>
<evidence type="ECO:0000256" key="1">
    <source>
        <dbReference type="SAM" id="Coils"/>
    </source>
</evidence>
<dbReference type="Proteomes" id="UP000198668">
    <property type="component" value="Unassembled WGS sequence"/>
</dbReference>
<evidence type="ECO:0000313" key="4">
    <source>
        <dbReference type="Proteomes" id="UP000198668"/>
    </source>
</evidence>
<gene>
    <name evidence="3" type="ORF">SAMN04489868_11230</name>
</gene>
<dbReference type="InterPro" id="IPR007119">
    <property type="entry name" value="Phage_tail_spike_N"/>
</dbReference>
<sequence length="1417" mass="155862">MITIFKPDETDFSHNGLGVLDKNIIDPVVSEDLNGIYQFTFRYPLFAPHGLEIEGQSVIRSPVPSEEDQLFRVYRPIKSMGYLEVNCYHIFYDLIDNFIEDTNIVWKNGQNALSQLLGATQYKHKFRVFSDIDTSASARIVRMNPIEALLDDGKENSFINRWGGEIKRNNFDIRINKAIGSNRGKEIRHRKDLIGYEADVDWTEVTTRIMPKGFDGLLLPEKYVDSPMINKYVYPKIKMIEYQDIKAAIGEYADDEDAVPLEEAYRLLRKAAKAEYTNNHVDVPHANYKVDFVTLDQTEEYKDLQDLQKVAIGDTITVIHEEDDIKIEAKVISYRYNPLAKKYLGIELGNFAESLTKTYSNVQSMSDKISEISEATTIIQATADGKNTIYRGDNEPGNPNINDLWYKPNGSETEMYQYVEESGQKFWKKIADTAELSSVKKEVSSVIAQADADRANAEQKFNQSVSDSKDYTEAKAAELTGKINTVKTEVTKTANDAVTKADKAIEDAGFAKTEASTAKGDAATALGKAETAITDSSKALTNANSALTKVGAVEVTTGNLTASYDELTKTVGLKADQTTVDGIKGTITNHSTAISANAKALGLKADSSLVNTIKGTVDTHTTQIKANADGLKLKAEASTVNSLSGTVSNHTNQIAANAKEISARLTQAQVNSLVEGKNYVNQTSLNATAKGLKADITQVSSAFSNLDISDRNLILNGSFENGLDHWFISGIEVISTEHAVYEGNKAVKILQKDSTVNNFPGVWQEVEVIEGEEYTLSFAYKSMGDSTNDQGFFARLNWIDPSGDNIGFRDLIIEKQSPYMFRINSITETAPIGAVRCVVRINYRRNGGGYIDAVKFQKGNKATSYSPAFEDYATLEKVTSIEANINGLQTKVSNKAEQSQVTQLAGLVSSKVESKDYNSKVTQLDEAINLRVQKGDVVGQINVEAGQTLIQNNKILLDGNTYIIGTTFANDIKTKSLDAVRADIADLRTRILTADVITSTMLKSDTAMINKLFATDANINVLTGKAAFINSVKAVDIVADRITGGTFNGANMNIVNLNANSITSGTINGANSSWNLNTGILETRLSGTTTKATLDGGRIISYSDRYGTAELNGGKIDFDDGTYRVGVNPLNLYFAKGNNIRNLFWTSEGLMTEAGSLTPRANSSFHIKGKGTGSFQYLQFISGDGINMRVQSEANDMTLMHAPNGAVKIAPYGGSDTQGIIQAANFQTRHVNGTSLILVGDRLETPRFDNRNIYLTPSGSGSVVASDRAESHFYNMVAADFVKKSERRLKKDISSVNGQQSLELINHLDVVSFRYKWEKSDDKLSVGLIYDDAPCELTNDNDKGIITNNVLFHAVKATQELSNTVDRHEMRLLSIDRLNEDVARIDTFINQHDLEIQQLKNKITELENKIQQLESAA</sequence>
<dbReference type="OrthoDB" id="4387735at2"/>
<dbReference type="InterPro" id="IPR010572">
    <property type="entry name" value="Tail_dom"/>
</dbReference>
<accession>A0A1I3C3H8</accession>
<proteinExistence type="predicted"/>
<keyword evidence="4" id="KW-1185">Reference proteome</keyword>
<dbReference type="InterPro" id="IPR030392">
    <property type="entry name" value="S74_ICA"/>
</dbReference>
<organism evidence="3 4">
    <name type="scientific">Pisciglobus halotolerans</name>
    <dbReference type="NCBI Taxonomy" id="745365"/>
    <lineage>
        <taxon>Bacteria</taxon>
        <taxon>Bacillati</taxon>
        <taxon>Bacillota</taxon>
        <taxon>Bacilli</taxon>
        <taxon>Lactobacillales</taxon>
        <taxon>Carnobacteriaceae</taxon>
    </lineage>
</organism>
<dbReference type="InterPro" id="IPR008979">
    <property type="entry name" value="Galactose-bd-like_sf"/>
</dbReference>
<dbReference type="RefSeq" id="WP_092092103.1">
    <property type="nucleotide sequence ID" value="NZ_FOQE01000012.1"/>
</dbReference>
<reference evidence="3 4" key="1">
    <citation type="submission" date="2016-10" db="EMBL/GenBank/DDBJ databases">
        <authorList>
            <person name="de Groot N.N."/>
        </authorList>
    </citation>
    <scope>NUCLEOTIDE SEQUENCE [LARGE SCALE GENOMIC DNA]</scope>
    <source>
        <strain evidence="3 4">DSM 27630</strain>
    </source>
</reference>
<dbReference type="PROSITE" id="PS51688">
    <property type="entry name" value="ICA"/>
    <property type="match status" value="1"/>
</dbReference>
<evidence type="ECO:0000259" key="2">
    <source>
        <dbReference type="PROSITE" id="PS51688"/>
    </source>
</evidence>
<dbReference type="Pfam" id="PF13884">
    <property type="entry name" value="Peptidase_S74"/>
    <property type="match status" value="1"/>
</dbReference>
<dbReference type="Pfam" id="PF06605">
    <property type="entry name" value="Prophage_tail"/>
    <property type="match status" value="1"/>
</dbReference>
<name>A0A1I3C3H8_9LACT</name>
<dbReference type="NCBIfam" id="TIGR01665">
    <property type="entry name" value="put_anti_recept"/>
    <property type="match status" value="1"/>
</dbReference>
<dbReference type="Gene3D" id="2.60.120.260">
    <property type="entry name" value="Galactose-binding domain-like"/>
    <property type="match status" value="1"/>
</dbReference>
<feature type="coiled-coil region" evidence="1">
    <location>
        <begin position="1389"/>
        <end position="1416"/>
    </location>
</feature>
<dbReference type="EMBL" id="FOQE01000012">
    <property type="protein sequence ID" value="SFH68551.1"/>
    <property type="molecule type" value="Genomic_DNA"/>
</dbReference>